<dbReference type="PROSITE" id="PS50158">
    <property type="entry name" value="ZF_CCHC"/>
    <property type="match status" value="1"/>
</dbReference>
<comment type="caution">
    <text evidence="3">The sequence shown here is derived from an EMBL/GenBank/DDBJ whole genome shotgun (WGS) entry which is preliminary data.</text>
</comment>
<organism evidence="3 4">
    <name type="scientific">Sinanodonta woodiana</name>
    <name type="common">Chinese pond mussel</name>
    <name type="synonym">Anodonta woodiana</name>
    <dbReference type="NCBI Taxonomy" id="1069815"/>
    <lineage>
        <taxon>Eukaryota</taxon>
        <taxon>Metazoa</taxon>
        <taxon>Spiralia</taxon>
        <taxon>Lophotrochozoa</taxon>
        <taxon>Mollusca</taxon>
        <taxon>Bivalvia</taxon>
        <taxon>Autobranchia</taxon>
        <taxon>Heteroconchia</taxon>
        <taxon>Palaeoheterodonta</taxon>
        <taxon>Unionida</taxon>
        <taxon>Unionoidea</taxon>
        <taxon>Unionidae</taxon>
        <taxon>Unioninae</taxon>
        <taxon>Sinanodonta</taxon>
    </lineage>
</organism>
<sequence length="230" mass="26441">MFRRMFSTVKVDGKLNREQALRRLHAAGVTKSDIQGLYREGENTPWNALLYHQAKPSTIHRDGLKYLARLRVELHIHWLPLYINDKLIADILLEYGEILVISRDKTILLESVNVENGTRVVTLETTDMECRRIPHIVSLGPCGFLITMKGRPPLCLKCRDSGHLRKDCPKREPPQSTSRGTSYASVTAGVLFDIDTLEWTTVRNPKRIRKMKTVKKEQEDNLMDTSFIQD</sequence>
<dbReference type="AlphaFoldDB" id="A0ABD3WW26"/>
<dbReference type="GO" id="GO:0008270">
    <property type="term" value="F:zinc ion binding"/>
    <property type="evidence" value="ECO:0007669"/>
    <property type="project" value="UniProtKB-KW"/>
</dbReference>
<evidence type="ECO:0000313" key="4">
    <source>
        <dbReference type="Proteomes" id="UP001634394"/>
    </source>
</evidence>
<accession>A0ABD3WW26</accession>
<feature type="domain" description="CCHC-type" evidence="2">
    <location>
        <begin position="155"/>
        <end position="170"/>
    </location>
</feature>
<gene>
    <name evidence="3" type="ORF">ACJMK2_035603</name>
</gene>
<dbReference type="EMBL" id="JBJQND010000005">
    <property type="protein sequence ID" value="KAL3877962.1"/>
    <property type="molecule type" value="Genomic_DNA"/>
</dbReference>
<evidence type="ECO:0000259" key="2">
    <source>
        <dbReference type="PROSITE" id="PS50158"/>
    </source>
</evidence>
<name>A0ABD3WW26_SINWO</name>
<dbReference type="Proteomes" id="UP001634394">
    <property type="component" value="Unassembled WGS sequence"/>
</dbReference>
<dbReference type="Gene3D" id="4.10.60.10">
    <property type="entry name" value="Zinc finger, CCHC-type"/>
    <property type="match status" value="1"/>
</dbReference>
<proteinExistence type="predicted"/>
<keyword evidence="1" id="KW-0862">Zinc</keyword>
<dbReference type="InterPro" id="IPR036875">
    <property type="entry name" value="Znf_CCHC_sf"/>
</dbReference>
<evidence type="ECO:0000256" key="1">
    <source>
        <dbReference type="PROSITE-ProRule" id="PRU00047"/>
    </source>
</evidence>
<keyword evidence="1" id="KW-0479">Metal-binding</keyword>
<dbReference type="InterPro" id="IPR001878">
    <property type="entry name" value="Znf_CCHC"/>
</dbReference>
<protein>
    <recommendedName>
        <fullName evidence="2">CCHC-type domain-containing protein</fullName>
    </recommendedName>
</protein>
<keyword evidence="1" id="KW-0863">Zinc-finger</keyword>
<keyword evidence="4" id="KW-1185">Reference proteome</keyword>
<reference evidence="3 4" key="1">
    <citation type="submission" date="2024-11" db="EMBL/GenBank/DDBJ databases">
        <title>Chromosome-level genome assembly of the freshwater bivalve Anodonta woodiana.</title>
        <authorList>
            <person name="Chen X."/>
        </authorList>
    </citation>
    <scope>NUCLEOTIDE SEQUENCE [LARGE SCALE GENOMIC DNA]</scope>
    <source>
        <strain evidence="3">MN2024</strain>
        <tissue evidence="3">Gills</tissue>
    </source>
</reference>
<evidence type="ECO:0000313" key="3">
    <source>
        <dbReference type="EMBL" id="KAL3877962.1"/>
    </source>
</evidence>
<dbReference type="SUPFAM" id="SSF57756">
    <property type="entry name" value="Retrovirus zinc finger-like domains"/>
    <property type="match status" value="1"/>
</dbReference>